<dbReference type="InterPro" id="IPR039241">
    <property type="entry name" value="Rrp9-like"/>
</dbReference>
<feature type="compositionally biased region" description="Acidic residues" evidence="6">
    <location>
        <begin position="81"/>
        <end position="96"/>
    </location>
</feature>
<dbReference type="HOGENOM" id="CLU_014017_1_0_1"/>
<gene>
    <name evidence="7" type="ORF">SPBR_06860</name>
</gene>
<comment type="caution">
    <text evidence="7">The sequence shown here is derived from an EMBL/GenBank/DDBJ whole genome shotgun (WGS) entry which is preliminary data.</text>
</comment>
<dbReference type="PANTHER" id="PTHR19865">
    <property type="entry name" value="U3 SMALL NUCLEOLAR RNA INTERACTING PROTEIN 2"/>
    <property type="match status" value="1"/>
</dbReference>
<dbReference type="Pfam" id="PF00400">
    <property type="entry name" value="WD40"/>
    <property type="match status" value="4"/>
</dbReference>
<accession>A0A0C2IMX8</accession>
<dbReference type="GO" id="GO:0032040">
    <property type="term" value="C:small-subunit processome"/>
    <property type="evidence" value="ECO:0007669"/>
    <property type="project" value="TreeGrafter"/>
</dbReference>
<dbReference type="Proteomes" id="UP000031575">
    <property type="component" value="Unassembled WGS sequence"/>
</dbReference>
<reference evidence="7 8" key="1">
    <citation type="journal article" date="2014" name="BMC Genomics">
        <title>Comparative genomics of the major fungal agents of human and animal Sporotrichosis: Sporothrix schenckii and Sporothrix brasiliensis.</title>
        <authorList>
            <person name="Teixeira M.M."/>
            <person name="de Almeida L.G."/>
            <person name="Kubitschek-Barreira P."/>
            <person name="Alves F.L."/>
            <person name="Kioshima E.S."/>
            <person name="Abadio A.K."/>
            <person name="Fernandes L."/>
            <person name="Derengowski L.S."/>
            <person name="Ferreira K.S."/>
            <person name="Souza R.C."/>
            <person name="Ruiz J.C."/>
            <person name="de Andrade N.C."/>
            <person name="Paes H.C."/>
            <person name="Nicola A.M."/>
            <person name="Albuquerque P."/>
            <person name="Gerber A.L."/>
            <person name="Martins V.P."/>
            <person name="Peconick L.D."/>
            <person name="Neto A.V."/>
            <person name="Chaucanez C.B."/>
            <person name="Silva P.A."/>
            <person name="Cunha O.L."/>
            <person name="de Oliveira F.F."/>
            <person name="dos Santos T.C."/>
            <person name="Barros A.L."/>
            <person name="Soares M.A."/>
            <person name="de Oliveira L.M."/>
            <person name="Marini M.M."/>
            <person name="Villalobos-Duno H."/>
            <person name="Cunha M.M."/>
            <person name="de Hoog S."/>
            <person name="da Silveira J.F."/>
            <person name="Henrissat B."/>
            <person name="Nino-Vega G.A."/>
            <person name="Cisalpino P.S."/>
            <person name="Mora-Montes H.M."/>
            <person name="Almeida S.R."/>
            <person name="Stajich J.E."/>
            <person name="Lopes-Bezerra L.M."/>
            <person name="Vasconcelos A.T."/>
            <person name="Felipe M.S."/>
        </authorList>
    </citation>
    <scope>NUCLEOTIDE SEQUENCE [LARGE SCALE GENOMIC DNA]</scope>
    <source>
        <strain evidence="7 8">5110</strain>
    </source>
</reference>
<evidence type="ECO:0000256" key="2">
    <source>
        <dbReference type="ARBA" id="ARBA00022574"/>
    </source>
</evidence>
<feature type="region of interest" description="Disordered" evidence="6">
    <location>
        <begin position="235"/>
        <end position="302"/>
    </location>
</feature>
<keyword evidence="2 5" id="KW-0853">WD repeat</keyword>
<dbReference type="PROSITE" id="PS50294">
    <property type="entry name" value="WD_REPEATS_REGION"/>
    <property type="match status" value="2"/>
</dbReference>
<feature type="region of interest" description="Disordered" evidence="6">
    <location>
        <begin position="1"/>
        <end position="125"/>
    </location>
</feature>
<sequence>MSSFFTVPGSQKKRKRATAPEAPKKRAATTTSSSKASGASRTAHGASGKQKTARSRDAADSASASTKSGKKPTARSRKEAEEEDESVSGSDSDDDEYNGRPRGGRDSDDAGDDDDDSDGDEGETAAERRLRLAERYLENVKTEVKGAAGADGDIYAFDAEDVDRDLIAERLQEDVAEAKGRVYRQLAGKLGFALAGHCLLRWNAKNVNAVAVCAPYAYTVSSDVYLIKWRVQDRPDEQRRQREESRRKWEEERNKNKNRKRSNKKKQEKKNTEPDEAAEVPARKQPQRVLFRRGNPARRKDKDYRGHVGAILCVAASQDGRFVVTGGADRRMVVWDAHSLKPLRVFTHHRDAVTGLAFRRGTNQLYSCSKDRTIKIWSLDELAYVQTLFGHQDEITDIDALAQEKCVSVGTRDRTARMWKVVEETQLVFRGGGTGGKGSKNGDGSTAVDPNSLAHEGSMDRVAMLDDELFVTGSDNGALALWSTQKKKPLHVVPRAHGLEPVQTHRDQYDAVMATPAAQAANPPPPPQPRWITALRTIPYSDIVFSGSWDGCVRVWCLSKDKRKLEPLGVLGVNDSSNALSTSTSSSPSKSTFSIPGVVNDIAAFERGERGRDGLSIVVAVGQEHRLGRWGRQAGARNGAVVFEVGRLEKYTADGVNGVNGHANGASDDEEEQ</sequence>
<dbReference type="EMBL" id="AWTV01000009">
    <property type="protein sequence ID" value="KIH88370.1"/>
    <property type="molecule type" value="Genomic_DNA"/>
</dbReference>
<feature type="compositionally biased region" description="Basic and acidic residues" evidence="6">
    <location>
        <begin position="97"/>
        <end position="108"/>
    </location>
</feature>
<dbReference type="OrthoDB" id="189968at2759"/>
<keyword evidence="3" id="KW-0677">Repeat</keyword>
<dbReference type="GO" id="GO:0034511">
    <property type="term" value="F:U3 snoRNA binding"/>
    <property type="evidence" value="ECO:0007669"/>
    <property type="project" value="InterPro"/>
</dbReference>
<dbReference type="AlphaFoldDB" id="A0A0C2IMX8"/>
<feature type="repeat" description="WD" evidence="5">
    <location>
        <begin position="304"/>
        <end position="345"/>
    </location>
</feature>
<evidence type="ECO:0000313" key="8">
    <source>
        <dbReference type="Proteomes" id="UP000031575"/>
    </source>
</evidence>
<feature type="repeat" description="WD" evidence="5">
    <location>
        <begin position="346"/>
        <end position="387"/>
    </location>
</feature>
<organism evidence="7 8">
    <name type="scientific">Sporothrix brasiliensis 5110</name>
    <dbReference type="NCBI Taxonomy" id="1398154"/>
    <lineage>
        <taxon>Eukaryota</taxon>
        <taxon>Fungi</taxon>
        <taxon>Dikarya</taxon>
        <taxon>Ascomycota</taxon>
        <taxon>Pezizomycotina</taxon>
        <taxon>Sordariomycetes</taxon>
        <taxon>Sordariomycetidae</taxon>
        <taxon>Ophiostomatales</taxon>
        <taxon>Ophiostomataceae</taxon>
        <taxon>Sporothrix</taxon>
    </lineage>
</organism>
<dbReference type="InterPro" id="IPR001680">
    <property type="entry name" value="WD40_rpt"/>
</dbReference>
<feature type="compositionally biased region" description="Low complexity" evidence="6">
    <location>
        <begin position="28"/>
        <end position="43"/>
    </location>
</feature>
<dbReference type="Gene3D" id="2.130.10.10">
    <property type="entry name" value="YVTN repeat-like/Quinoprotein amine dehydrogenase"/>
    <property type="match status" value="1"/>
</dbReference>
<dbReference type="VEuPathDB" id="FungiDB:SPBR_06860"/>
<evidence type="ECO:0000256" key="6">
    <source>
        <dbReference type="SAM" id="MobiDB-lite"/>
    </source>
</evidence>
<dbReference type="SMART" id="SM00320">
    <property type="entry name" value="WD40"/>
    <property type="match status" value="5"/>
</dbReference>
<evidence type="ECO:0000256" key="4">
    <source>
        <dbReference type="ARBA" id="ARBA00023242"/>
    </source>
</evidence>
<keyword evidence="4" id="KW-0539">Nucleus</keyword>
<proteinExistence type="predicted"/>
<evidence type="ECO:0000256" key="3">
    <source>
        <dbReference type="ARBA" id="ARBA00022737"/>
    </source>
</evidence>
<feature type="compositionally biased region" description="Basic residues" evidence="6">
    <location>
        <begin position="256"/>
        <end position="268"/>
    </location>
</feature>
<comment type="subcellular location">
    <subcellularLocation>
        <location evidence="1">Nucleus</location>
    </subcellularLocation>
</comment>
<feature type="compositionally biased region" description="Basic and acidic residues" evidence="6">
    <location>
        <begin position="235"/>
        <end position="255"/>
    </location>
</feature>
<dbReference type="PANTHER" id="PTHR19865:SF0">
    <property type="entry name" value="U3 SMALL NUCLEOLAR RNA-INTERACTING PROTEIN 2"/>
    <property type="match status" value="1"/>
</dbReference>
<name>A0A0C2IMX8_9PEZI</name>
<dbReference type="RefSeq" id="XP_040616380.1">
    <property type="nucleotide sequence ID" value="XM_040765116.1"/>
</dbReference>
<dbReference type="PROSITE" id="PS50082">
    <property type="entry name" value="WD_REPEATS_2"/>
    <property type="match status" value="3"/>
</dbReference>
<feature type="repeat" description="WD" evidence="5">
    <location>
        <begin position="388"/>
        <end position="421"/>
    </location>
</feature>
<evidence type="ECO:0000256" key="1">
    <source>
        <dbReference type="ARBA" id="ARBA00004123"/>
    </source>
</evidence>
<evidence type="ECO:0000256" key="5">
    <source>
        <dbReference type="PROSITE-ProRule" id="PRU00221"/>
    </source>
</evidence>
<evidence type="ECO:0000313" key="7">
    <source>
        <dbReference type="EMBL" id="KIH88370.1"/>
    </source>
</evidence>
<feature type="compositionally biased region" description="Acidic residues" evidence="6">
    <location>
        <begin position="109"/>
        <end position="124"/>
    </location>
</feature>
<dbReference type="SUPFAM" id="SSF50978">
    <property type="entry name" value="WD40 repeat-like"/>
    <property type="match status" value="1"/>
</dbReference>
<keyword evidence="8" id="KW-1185">Reference proteome</keyword>
<protein>
    <submittedName>
        <fullName evidence="7">Ribosomal rRNA-processing protein 9</fullName>
    </submittedName>
</protein>
<dbReference type="InterPro" id="IPR015943">
    <property type="entry name" value="WD40/YVTN_repeat-like_dom_sf"/>
</dbReference>
<dbReference type="InterPro" id="IPR036322">
    <property type="entry name" value="WD40_repeat_dom_sf"/>
</dbReference>
<dbReference type="GeneID" id="63680037"/>